<evidence type="ECO:0000313" key="6">
    <source>
        <dbReference type="EMBL" id="QDS97529.1"/>
    </source>
</evidence>
<dbReference type="InterPro" id="IPR002347">
    <property type="entry name" value="SDR_fam"/>
</dbReference>
<keyword evidence="3 6" id="KW-0560">Oxidoreductase</keyword>
<feature type="domain" description="Ketoreductase" evidence="5">
    <location>
        <begin position="6"/>
        <end position="189"/>
    </location>
</feature>
<evidence type="ECO:0000256" key="4">
    <source>
        <dbReference type="RuleBase" id="RU000363"/>
    </source>
</evidence>
<dbReference type="AlphaFoldDB" id="A0A517MRL7"/>
<dbReference type="PRINTS" id="PR00081">
    <property type="entry name" value="GDHRDH"/>
</dbReference>
<dbReference type="GO" id="GO:0016491">
    <property type="term" value="F:oxidoreductase activity"/>
    <property type="evidence" value="ECO:0007669"/>
    <property type="project" value="UniProtKB-KW"/>
</dbReference>
<dbReference type="Pfam" id="PF00106">
    <property type="entry name" value="adh_short"/>
    <property type="match status" value="1"/>
</dbReference>
<dbReference type="SUPFAM" id="SSF51735">
    <property type="entry name" value="NAD(P)-binding Rossmann-fold domains"/>
    <property type="match status" value="1"/>
</dbReference>
<comment type="similarity">
    <text evidence="1 4">Belongs to the short-chain dehydrogenases/reductases (SDR) family.</text>
</comment>
<proteinExistence type="inferred from homology"/>
<protein>
    <submittedName>
        <fullName evidence="6">Putative oxidoreductase</fullName>
        <ecNumber evidence="6">1.-.-.-</ecNumber>
    </submittedName>
</protein>
<accession>A0A517MRL7</accession>
<evidence type="ECO:0000256" key="2">
    <source>
        <dbReference type="ARBA" id="ARBA00022857"/>
    </source>
</evidence>
<dbReference type="SMART" id="SM00822">
    <property type="entry name" value="PKS_KR"/>
    <property type="match status" value="1"/>
</dbReference>
<dbReference type="CDD" id="cd05233">
    <property type="entry name" value="SDR_c"/>
    <property type="match status" value="1"/>
</dbReference>
<dbReference type="InterPro" id="IPR057326">
    <property type="entry name" value="KR_dom"/>
</dbReference>
<keyword evidence="2" id="KW-0521">NADP</keyword>
<name>A0A517MRL7_9BACT</name>
<dbReference type="GO" id="GO:0005829">
    <property type="term" value="C:cytosol"/>
    <property type="evidence" value="ECO:0007669"/>
    <property type="project" value="TreeGrafter"/>
</dbReference>
<dbReference type="OrthoDB" id="9803333at2"/>
<dbReference type="PANTHER" id="PTHR43391:SF14">
    <property type="entry name" value="DEHYDROGENASE_REDUCTASE SDR FAMILY PROTEIN 7-LIKE"/>
    <property type="match status" value="1"/>
</dbReference>
<dbReference type="PRINTS" id="PR00080">
    <property type="entry name" value="SDRFAMILY"/>
</dbReference>
<dbReference type="EC" id="1.-.-.-" evidence="6"/>
<dbReference type="KEGG" id="amob:HG15A2_07920"/>
<evidence type="ECO:0000313" key="7">
    <source>
        <dbReference type="Proteomes" id="UP000319852"/>
    </source>
</evidence>
<reference evidence="6 7" key="1">
    <citation type="submission" date="2019-02" db="EMBL/GenBank/DDBJ databases">
        <title>Deep-cultivation of Planctomycetes and their phenomic and genomic characterization uncovers novel biology.</title>
        <authorList>
            <person name="Wiegand S."/>
            <person name="Jogler M."/>
            <person name="Boedeker C."/>
            <person name="Pinto D."/>
            <person name="Vollmers J."/>
            <person name="Rivas-Marin E."/>
            <person name="Kohn T."/>
            <person name="Peeters S.H."/>
            <person name="Heuer A."/>
            <person name="Rast P."/>
            <person name="Oberbeckmann S."/>
            <person name="Bunk B."/>
            <person name="Jeske O."/>
            <person name="Meyerdierks A."/>
            <person name="Storesund J.E."/>
            <person name="Kallscheuer N."/>
            <person name="Luecker S."/>
            <person name="Lage O.M."/>
            <person name="Pohl T."/>
            <person name="Merkel B.J."/>
            <person name="Hornburger P."/>
            <person name="Mueller R.-W."/>
            <person name="Bruemmer F."/>
            <person name="Labrenz M."/>
            <person name="Spormann A.M."/>
            <person name="Op den Camp H."/>
            <person name="Overmann J."/>
            <person name="Amann R."/>
            <person name="Jetten M.S.M."/>
            <person name="Mascher T."/>
            <person name="Medema M.H."/>
            <person name="Devos D.P."/>
            <person name="Kaster A.-K."/>
            <person name="Ovreas L."/>
            <person name="Rohde M."/>
            <person name="Galperin M.Y."/>
            <person name="Jogler C."/>
        </authorList>
    </citation>
    <scope>NUCLEOTIDE SEQUENCE [LARGE SCALE GENOMIC DNA]</scope>
    <source>
        <strain evidence="6 7">HG15A2</strain>
    </source>
</reference>
<dbReference type="Proteomes" id="UP000319852">
    <property type="component" value="Chromosome"/>
</dbReference>
<keyword evidence="7" id="KW-1185">Reference proteome</keyword>
<organism evidence="6 7">
    <name type="scientific">Adhaeretor mobilis</name>
    <dbReference type="NCBI Taxonomy" id="1930276"/>
    <lineage>
        <taxon>Bacteria</taxon>
        <taxon>Pseudomonadati</taxon>
        <taxon>Planctomycetota</taxon>
        <taxon>Planctomycetia</taxon>
        <taxon>Pirellulales</taxon>
        <taxon>Lacipirellulaceae</taxon>
        <taxon>Adhaeretor</taxon>
    </lineage>
</organism>
<dbReference type="PANTHER" id="PTHR43391">
    <property type="entry name" value="RETINOL DEHYDROGENASE-RELATED"/>
    <property type="match status" value="1"/>
</dbReference>
<gene>
    <name evidence="6" type="ORF">HG15A2_07920</name>
</gene>
<evidence type="ECO:0000256" key="3">
    <source>
        <dbReference type="ARBA" id="ARBA00023002"/>
    </source>
</evidence>
<dbReference type="Gene3D" id="3.40.50.720">
    <property type="entry name" value="NAD(P)-binding Rossmann-like Domain"/>
    <property type="match status" value="1"/>
</dbReference>
<evidence type="ECO:0000256" key="1">
    <source>
        <dbReference type="ARBA" id="ARBA00006484"/>
    </source>
</evidence>
<sequence>MYAVAKLALISGGRGTLGAAFAKQLLSLGEWRVVLADNDPPKAQAMLARLDVRSGQGCEVRALNVSRIEEWSELIRLLQRENPKIDLLVNSAGVASGGEVHEVPPEEFQRVMQINYFGTLYGCQAVVPWMKSSGSGHIVNVASITGFLSPPATAAYASSKAAVIALSESLYAELRPHGIGVTVSVPGFFPSPLVERGTFSEESLRQEAQSYADRATLTADEVAEATLRAVDRKQLYAVSGSRARWYWRLKRLAPQWLANRLSKKLSSIN</sequence>
<dbReference type="EMBL" id="CP036263">
    <property type="protein sequence ID" value="QDS97529.1"/>
    <property type="molecule type" value="Genomic_DNA"/>
</dbReference>
<evidence type="ECO:0000259" key="5">
    <source>
        <dbReference type="SMART" id="SM00822"/>
    </source>
</evidence>
<dbReference type="InterPro" id="IPR036291">
    <property type="entry name" value="NAD(P)-bd_dom_sf"/>
</dbReference>